<dbReference type="AlphaFoldDB" id="A0A2I4EE14"/>
<dbReference type="InterPro" id="IPR023779">
    <property type="entry name" value="Chromodomain_CS"/>
</dbReference>
<dbReference type="Proteomes" id="UP000235220">
    <property type="component" value="Chromosome 12"/>
</dbReference>
<dbReference type="Pfam" id="PF00385">
    <property type="entry name" value="Chromo"/>
    <property type="match status" value="1"/>
</dbReference>
<dbReference type="Gene3D" id="2.40.50.40">
    <property type="match status" value="1"/>
</dbReference>
<dbReference type="PANTHER" id="PTHR47240:SF2">
    <property type="entry name" value="CHROMO DOMAIN-CONTAINING PROTEIN LHP1"/>
    <property type="match status" value="1"/>
</dbReference>
<proteinExistence type="predicted"/>
<sequence>MKAGGGGKKRNTDPEALAAPSEAASSGGGDSMAVPSGEKDQTQEEKVQRDELQDQEEREPSVAAVASAEEAEEDAEEEEDKVDEDEAPVDEDAAAERPKLDDGFYEIESIRRKRVRKGQPQYLIKWRGWPEAANTWEPLENLQSCSDVIYSFEESFRSGKHRKRKRKHGTPFTQPKKKQQRSSIAAYDLRGVEINVMTETGKSAPAPKSGLTNLHPVPQSAHEEDNNQEIETAMQTVVENGCGNICQQIDDRNNGKEYDPKLSELKTTVFTNEANLEKLAIHFEEGKASEGDGPVDGVPNVGCIEPFQSNRRTGAKRRKSGSVKRFKQESCLCEPVVAHNARTRSGGSGSRFQPPGTENPGYIGENPSSRNGVNGFKNASNITRIIKAIGYSASVSNNIQDVSVTFTAIRSDGTEVTVDNKFLKANDPLLLINFYEQHLRYTPSVDRCIDGE</sequence>
<dbReference type="Gramene" id="Jr12_06560_p1">
    <property type="protein sequence ID" value="cds.Jr12_06560_p1"/>
    <property type="gene ID" value="Jr12_06560"/>
</dbReference>
<dbReference type="FunCoup" id="A0A2I4EE14">
    <property type="interactions" value="1893"/>
</dbReference>
<dbReference type="SUPFAM" id="SSF54160">
    <property type="entry name" value="Chromo domain-like"/>
    <property type="match status" value="1"/>
</dbReference>
<evidence type="ECO:0000256" key="3">
    <source>
        <dbReference type="SAM" id="MobiDB-lite"/>
    </source>
</evidence>
<dbReference type="InterPro" id="IPR016197">
    <property type="entry name" value="Chromo-like_dom_sf"/>
</dbReference>
<dbReference type="GO" id="GO:0000792">
    <property type="term" value="C:heterochromatin"/>
    <property type="evidence" value="ECO:0007669"/>
    <property type="project" value="UniProtKB-ARBA"/>
</dbReference>
<evidence type="ECO:0000313" key="4">
    <source>
        <dbReference type="Proteomes" id="UP000235220"/>
    </source>
</evidence>
<evidence type="ECO:0000256" key="2">
    <source>
        <dbReference type="ARBA" id="ARBA00023242"/>
    </source>
</evidence>
<gene>
    <name evidence="5" type="primary">LOC108988750</name>
</gene>
<dbReference type="SMART" id="SM00298">
    <property type="entry name" value="CHROMO"/>
    <property type="match status" value="1"/>
</dbReference>
<dbReference type="KEGG" id="jre:108988750"/>
<feature type="region of interest" description="Disordered" evidence="3">
    <location>
        <begin position="1"/>
        <end position="102"/>
    </location>
</feature>
<dbReference type="InterPro" id="IPR023780">
    <property type="entry name" value="Chromo_domain"/>
</dbReference>
<organism evidence="4 5">
    <name type="scientific">Juglans regia</name>
    <name type="common">English walnut</name>
    <dbReference type="NCBI Taxonomy" id="51240"/>
    <lineage>
        <taxon>Eukaryota</taxon>
        <taxon>Viridiplantae</taxon>
        <taxon>Streptophyta</taxon>
        <taxon>Embryophyta</taxon>
        <taxon>Tracheophyta</taxon>
        <taxon>Spermatophyta</taxon>
        <taxon>Magnoliopsida</taxon>
        <taxon>eudicotyledons</taxon>
        <taxon>Gunneridae</taxon>
        <taxon>Pentapetalae</taxon>
        <taxon>rosids</taxon>
        <taxon>fabids</taxon>
        <taxon>Fagales</taxon>
        <taxon>Juglandaceae</taxon>
        <taxon>Juglans</taxon>
    </lineage>
</organism>
<dbReference type="PANTHER" id="PTHR47240">
    <property type="entry name" value="CHROMO DOMAIN-CONTAINING PROTEIN LHP1"/>
    <property type="match status" value="1"/>
</dbReference>
<reference evidence="5" key="1">
    <citation type="submission" date="2025-08" db="UniProtKB">
        <authorList>
            <consortium name="RefSeq"/>
        </authorList>
    </citation>
    <scope>IDENTIFICATION</scope>
    <source>
        <tissue evidence="5">Leaves</tissue>
    </source>
</reference>
<dbReference type="RefSeq" id="XP_018817637.1">
    <property type="nucleotide sequence ID" value="XM_018962092.2"/>
</dbReference>
<dbReference type="OrthoDB" id="1918685at2759"/>
<dbReference type="GO" id="GO:0045814">
    <property type="term" value="P:negative regulation of gene expression, epigenetic"/>
    <property type="evidence" value="ECO:0000318"/>
    <property type="project" value="GO_Central"/>
</dbReference>
<dbReference type="GO" id="GO:0045892">
    <property type="term" value="P:negative regulation of DNA-templated transcription"/>
    <property type="evidence" value="ECO:0000318"/>
    <property type="project" value="GO_Central"/>
</dbReference>
<dbReference type="GO" id="GO:0003682">
    <property type="term" value="F:chromatin binding"/>
    <property type="evidence" value="ECO:0000318"/>
    <property type="project" value="GO_Central"/>
</dbReference>
<feature type="region of interest" description="Disordered" evidence="3">
    <location>
        <begin position="159"/>
        <end position="183"/>
    </location>
</feature>
<name>A0A2I4EE14_JUGRE</name>
<accession>A0A2I4EE14</accession>
<feature type="compositionally biased region" description="Basic and acidic residues" evidence="3">
    <location>
        <begin position="37"/>
        <end position="52"/>
    </location>
</feature>
<keyword evidence="4" id="KW-1185">Reference proteome</keyword>
<evidence type="ECO:0000313" key="5">
    <source>
        <dbReference type="RefSeq" id="XP_018817637.1"/>
    </source>
</evidence>
<dbReference type="CDD" id="cd00024">
    <property type="entry name" value="CD_CSD"/>
    <property type="match status" value="1"/>
</dbReference>
<dbReference type="GO" id="GO:0043565">
    <property type="term" value="F:sequence-specific DNA binding"/>
    <property type="evidence" value="ECO:0000318"/>
    <property type="project" value="GO_Central"/>
</dbReference>
<dbReference type="InterPro" id="IPR000953">
    <property type="entry name" value="Chromo/chromo_shadow_dom"/>
</dbReference>
<protein>
    <submittedName>
        <fullName evidence="5">Chromo domain protein LHP1 isoform X1</fullName>
    </submittedName>
</protein>
<feature type="region of interest" description="Disordered" evidence="3">
    <location>
        <begin position="342"/>
        <end position="370"/>
    </location>
</feature>
<feature type="compositionally biased region" description="Low complexity" evidence="3">
    <location>
        <begin position="16"/>
        <end position="25"/>
    </location>
</feature>
<dbReference type="GeneID" id="108988750"/>
<feature type="compositionally biased region" description="Basic residues" evidence="3">
    <location>
        <begin position="159"/>
        <end position="180"/>
    </location>
</feature>
<dbReference type="PROSITE" id="PS50013">
    <property type="entry name" value="CHROMO_2"/>
    <property type="match status" value="1"/>
</dbReference>
<dbReference type="STRING" id="51240.A0A2I4EE14"/>
<dbReference type="PROSITE" id="PS00598">
    <property type="entry name" value="CHROMO_1"/>
    <property type="match status" value="1"/>
</dbReference>
<dbReference type="CDD" id="cd18982">
    <property type="entry name" value="CSD"/>
    <property type="match status" value="1"/>
</dbReference>
<dbReference type="InterPro" id="IPR008251">
    <property type="entry name" value="Chromo_shadow_dom"/>
</dbReference>
<evidence type="ECO:0000256" key="1">
    <source>
        <dbReference type="ARBA" id="ARBA00004123"/>
    </source>
</evidence>
<keyword evidence="2" id="KW-0539">Nucleus</keyword>
<dbReference type="GO" id="GO:0005634">
    <property type="term" value="C:nucleus"/>
    <property type="evidence" value="ECO:0000318"/>
    <property type="project" value="GO_Central"/>
</dbReference>
<comment type="subcellular location">
    <subcellularLocation>
        <location evidence="1">Nucleus</location>
    </subcellularLocation>
</comment>
<dbReference type="GO" id="GO:0031507">
    <property type="term" value="P:heterochromatin formation"/>
    <property type="evidence" value="ECO:0007669"/>
    <property type="project" value="InterPro"/>
</dbReference>
<dbReference type="InterPro" id="IPR044251">
    <property type="entry name" value="LHP1-like"/>
</dbReference>
<dbReference type="SMART" id="SM00300">
    <property type="entry name" value="ChSh"/>
    <property type="match status" value="1"/>
</dbReference>
<feature type="compositionally biased region" description="Acidic residues" evidence="3">
    <location>
        <begin position="69"/>
        <end position="93"/>
    </location>
</feature>